<protein>
    <submittedName>
        <fullName evidence="1">Uncharacterized protein</fullName>
    </submittedName>
</protein>
<dbReference type="EMBL" id="FM954973">
    <property type="protein sequence ID" value="CAV27001.1"/>
    <property type="molecule type" value="Genomic_DNA"/>
</dbReference>
<evidence type="ECO:0000313" key="2">
    <source>
        <dbReference type="Proteomes" id="UP000009100"/>
    </source>
</evidence>
<organism evidence="1 2">
    <name type="scientific">Vibrio atlanticus (strain LGP32)</name>
    <name type="common">Vibrio splendidus (strain Mel32)</name>
    <dbReference type="NCBI Taxonomy" id="575788"/>
    <lineage>
        <taxon>Bacteria</taxon>
        <taxon>Pseudomonadati</taxon>
        <taxon>Pseudomonadota</taxon>
        <taxon>Gammaproteobacteria</taxon>
        <taxon>Vibrionales</taxon>
        <taxon>Vibrionaceae</taxon>
        <taxon>Vibrio</taxon>
    </lineage>
</organism>
<dbReference type="AlphaFoldDB" id="B7VS84"/>
<sequence>MVCCSEPRSTCMESGDSTLINKMAKRTKATPPKSIGIRYEFLDSLRLNKGYAARVAAEKTPIKVIRAVNSGERIGIIPVVEPINSPAIIENKTVKIRGCLLVVMFLSL</sequence>
<proteinExistence type="predicted"/>
<evidence type="ECO:0000313" key="1">
    <source>
        <dbReference type="EMBL" id="CAV27001.1"/>
    </source>
</evidence>
<dbReference type="HOGENOM" id="CLU_2195847_0_0_6"/>
<gene>
    <name evidence="1" type="ordered locus">VS_II1104</name>
</gene>
<reference evidence="1 2" key="1">
    <citation type="submission" date="2009-02" db="EMBL/GenBank/DDBJ databases">
        <title>Vibrio splendidus str. LGP32 complete genome.</title>
        <authorList>
            <person name="Mazel D."/>
            <person name="Le Roux F."/>
        </authorList>
    </citation>
    <scope>NUCLEOTIDE SEQUENCE [LARGE SCALE GENOMIC DNA]</scope>
    <source>
        <strain evidence="1 2">LGP32</strain>
    </source>
</reference>
<dbReference type="KEGG" id="vsp:VS_II1104"/>
<accession>B7VS84</accession>
<dbReference type="Proteomes" id="UP000009100">
    <property type="component" value="Chromosome 2"/>
</dbReference>
<dbReference type="STRING" id="575788.VS_II1104"/>
<name>B7VS84_VIBA3</name>